<dbReference type="EMBL" id="JAQGEF010000016">
    <property type="protein sequence ID" value="MDA3615757.1"/>
    <property type="molecule type" value="Genomic_DNA"/>
</dbReference>
<accession>A0ABT4ULN0</accession>
<evidence type="ECO:0000313" key="3">
    <source>
        <dbReference type="Proteomes" id="UP001210231"/>
    </source>
</evidence>
<organism evidence="2 3">
    <name type="scientific">Polluticaenibacter yanchengensis</name>
    <dbReference type="NCBI Taxonomy" id="3014562"/>
    <lineage>
        <taxon>Bacteria</taxon>
        <taxon>Pseudomonadati</taxon>
        <taxon>Bacteroidota</taxon>
        <taxon>Chitinophagia</taxon>
        <taxon>Chitinophagales</taxon>
        <taxon>Chitinophagaceae</taxon>
        <taxon>Polluticaenibacter</taxon>
    </lineage>
</organism>
<dbReference type="RefSeq" id="WP_407032085.1">
    <property type="nucleotide sequence ID" value="NZ_JAQGEF010000016.1"/>
</dbReference>
<protein>
    <recommendedName>
        <fullName evidence="1">DUF6850 domain-containing protein</fullName>
    </recommendedName>
</protein>
<evidence type="ECO:0000259" key="1">
    <source>
        <dbReference type="Pfam" id="PF21012"/>
    </source>
</evidence>
<sequence length="517" mass="59360">MKFISTFLISIVFISGFQSSYAQKQQTDSLFFYPIENNKLEAGFKSVTNLHGLPQHSIGITQLSSNYVKGAYRQGFEAYQTLDANFYTQGLKQIGRFKVAGSLQITKGWEDSLAFNLQGIYNDAQPYFFYAGKAGKFERQNYDIKALLSYELLKDRLFIGTSIRYQNNWTTRSVDPRVDVKQFIYNINPELTLKLGTHFIGASYKYGGGYENTAVKYKSSMYDENLSYLERVNFLSFGLSSYSISKKPLRRYDTYNGFGVHYTGLLKTIKIQGDFKYTLWQQDNVFTADANSASRKNYTLDGYIQSDNAEGNLLVTQDKTNHSQQIGVDFNTQSLLNWTRIYNGTNYQYTHTQFNMFYQLMFNKNKPVNYLLGISGLYKNNFKQDAATSHQTETSFIQPELKLGIFKKLKDKTLLGATISPFYRHVIDNYYIAPSTQENYYTKGMVYTNFLYWQTPAIGTNFSLRLNTPNIFKKNTVGFVINGTYLKPTSDVANTIGAIYTPNGDRLALEFLIKVYM</sequence>
<comment type="caution">
    <text evidence="2">The sequence shown here is derived from an EMBL/GenBank/DDBJ whole genome shotgun (WGS) entry which is preliminary data.</text>
</comment>
<feature type="domain" description="DUF6850" evidence="1">
    <location>
        <begin position="53"/>
        <end position="511"/>
    </location>
</feature>
<reference evidence="2 3" key="1">
    <citation type="submission" date="2022-12" db="EMBL/GenBank/DDBJ databases">
        <title>Chitinophagaceae gen. sp. nov., a new member of the family Chitinophagaceae, isolated from soil in a chemical factory.</title>
        <authorList>
            <person name="Ke Z."/>
        </authorList>
    </citation>
    <scope>NUCLEOTIDE SEQUENCE [LARGE SCALE GENOMIC DNA]</scope>
    <source>
        <strain evidence="2 3">LY-5</strain>
    </source>
</reference>
<gene>
    <name evidence="2" type="ORF">O3P16_13140</name>
</gene>
<proteinExistence type="predicted"/>
<dbReference type="InterPro" id="IPR049236">
    <property type="entry name" value="DUF6850"/>
</dbReference>
<evidence type="ECO:0000313" key="2">
    <source>
        <dbReference type="EMBL" id="MDA3615757.1"/>
    </source>
</evidence>
<name>A0ABT4ULN0_9BACT</name>
<dbReference type="Pfam" id="PF21012">
    <property type="entry name" value="DUF6850"/>
    <property type="match status" value="1"/>
</dbReference>
<dbReference type="Proteomes" id="UP001210231">
    <property type="component" value="Unassembled WGS sequence"/>
</dbReference>
<keyword evidence="3" id="KW-1185">Reference proteome</keyword>